<keyword evidence="2" id="KW-0472">Membrane</keyword>
<dbReference type="Proteomes" id="UP000824540">
    <property type="component" value="Unassembled WGS sequence"/>
</dbReference>
<name>A0A8T2MLU4_9TELE</name>
<keyword evidence="4" id="KW-1185">Reference proteome</keyword>
<dbReference type="AlphaFoldDB" id="A0A8T2MLU4"/>
<reference evidence="3" key="1">
    <citation type="thesis" date="2021" institute="BYU ScholarsArchive" country="Provo, UT, USA">
        <title>Applications of and Algorithms for Genome Assembly and Genomic Analyses with an Emphasis on Marine Teleosts.</title>
        <authorList>
            <person name="Pickett B.D."/>
        </authorList>
    </citation>
    <scope>NUCLEOTIDE SEQUENCE</scope>
    <source>
        <strain evidence="3">HI-2016</strain>
    </source>
</reference>
<proteinExistence type="predicted"/>
<comment type="caution">
    <text evidence="3">The sequence shown here is derived from an EMBL/GenBank/DDBJ whole genome shotgun (WGS) entry which is preliminary data.</text>
</comment>
<keyword evidence="2" id="KW-0812">Transmembrane</keyword>
<evidence type="ECO:0000313" key="3">
    <source>
        <dbReference type="EMBL" id="KAG9328060.1"/>
    </source>
</evidence>
<feature type="compositionally biased region" description="Pro residues" evidence="1">
    <location>
        <begin position="196"/>
        <end position="212"/>
    </location>
</feature>
<feature type="compositionally biased region" description="Basic and acidic residues" evidence="1">
    <location>
        <begin position="45"/>
        <end position="54"/>
    </location>
</feature>
<feature type="compositionally biased region" description="Polar residues" evidence="1">
    <location>
        <begin position="1"/>
        <end position="10"/>
    </location>
</feature>
<feature type="region of interest" description="Disordered" evidence="1">
    <location>
        <begin position="164"/>
        <end position="214"/>
    </location>
</feature>
<accession>A0A8T2MLU4</accession>
<gene>
    <name evidence="3" type="ORF">JZ751_016673</name>
</gene>
<feature type="region of interest" description="Disordered" evidence="1">
    <location>
        <begin position="1"/>
        <end position="104"/>
    </location>
</feature>
<feature type="transmembrane region" description="Helical" evidence="2">
    <location>
        <begin position="217"/>
        <end position="237"/>
    </location>
</feature>
<feature type="compositionally biased region" description="Pro residues" evidence="1">
    <location>
        <begin position="65"/>
        <end position="80"/>
    </location>
</feature>
<dbReference type="EMBL" id="JAFBMS010002788">
    <property type="protein sequence ID" value="KAG9328060.1"/>
    <property type="molecule type" value="Genomic_DNA"/>
</dbReference>
<evidence type="ECO:0000313" key="4">
    <source>
        <dbReference type="Proteomes" id="UP000824540"/>
    </source>
</evidence>
<evidence type="ECO:0000256" key="1">
    <source>
        <dbReference type="SAM" id="MobiDB-lite"/>
    </source>
</evidence>
<feature type="compositionally biased region" description="Low complexity" evidence="1">
    <location>
        <begin position="81"/>
        <end position="96"/>
    </location>
</feature>
<sequence>MISTCSNSRSNQTPHPTPPPVPTQNPPHPSSITYSAHPAQGHTHPHSDSTHESAHLAQDSSPYTSLPPSPTLSDAQPPPSASSSSSSCVSFPHSAPGAYPIGSPAPNPASLEELIWLAALQQQFGGGEGVERERAGLGAGPGGFLGCEEAVEALLNSASAAVSSQSSSSSSSLQDSGSDSGEPQSCVTAPHSSSCPPAPPLTPPPTHNPPAPRAGSTITHCTILISIFIIITTTIFIHS</sequence>
<feature type="compositionally biased region" description="Low complexity" evidence="1">
    <location>
        <begin position="164"/>
        <end position="181"/>
    </location>
</feature>
<evidence type="ECO:0000256" key="2">
    <source>
        <dbReference type="SAM" id="Phobius"/>
    </source>
</evidence>
<protein>
    <submittedName>
        <fullName evidence="3">Uncharacterized protein</fullName>
    </submittedName>
</protein>
<organism evidence="3 4">
    <name type="scientific">Albula glossodonta</name>
    <name type="common">roundjaw bonefish</name>
    <dbReference type="NCBI Taxonomy" id="121402"/>
    <lineage>
        <taxon>Eukaryota</taxon>
        <taxon>Metazoa</taxon>
        <taxon>Chordata</taxon>
        <taxon>Craniata</taxon>
        <taxon>Vertebrata</taxon>
        <taxon>Euteleostomi</taxon>
        <taxon>Actinopterygii</taxon>
        <taxon>Neopterygii</taxon>
        <taxon>Teleostei</taxon>
        <taxon>Albuliformes</taxon>
        <taxon>Albulidae</taxon>
        <taxon>Albula</taxon>
    </lineage>
</organism>
<keyword evidence="2" id="KW-1133">Transmembrane helix</keyword>
<feature type="compositionally biased region" description="Pro residues" evidence="1">
    <location>
        <begin position="15"/>
        <end position="29"/>
    </location>
</feature>